<dbReference type="CDD" id="cd16936">
    <property type="entry name" value="HATPase_RsbW-like"/>
    <property type="match status" value="1"/>
</dbReference>
<dbReference type="SUPFAM" id="SSF55874">
    <property type="entry name" value="ATPase domain of HSP90 chaperone/DNA topoisomerase II/histidine kinase"/>
    <property type="match status" value="1"/>
</dbReference>
<protein>
    <submittedName>
        <fullName evidence="3">Anti-sigma regulatory factor (Ser/Thr protein kinase)</fullName>
    </submittedName>
</protein>
<dbReference type="Gene3D" id="3.30.565.10">
    <property type="entry name" value="Histidine kinase-like ATPase, C-terminal domain"/>
    <property type="match status" value="1"/>
</dbReference>
<keyword evidence="1" id="KW-0808">Transferase</keyword>
<dbReference type="AlphaFoldDB" id="A0A840P8W5"/>
<dbReference type="EMBL" id="JACHGN010000007">
    <property type="protein sequence ID" value="MBB5133880.1"/>
    <property type="molecule type" value="Genomic_DNA"/>
</dbReference>
<dbReference type="Pfam" id="PF13581">
    <property type="entry name" value="HATPase_c_2"/>
    <property type="match status" value="1"/>
</dbReference>
<keyword evidence="1" id="KW-0723">Serine/threonine-protein kinase</keyword>
<organism evidence="3 4">
    <name type="scientific">Thermocatellispora tengchongensis</name>
    <dbReference type="NCBI Taxonomy" id="1073253"/>
    <lineage>
        <taxon>Bacteria</taxon>
        <taxon>Bacillati</taxon>
        <taxon>Actinomycetota</taxon>
        <taxon>Actinomycetes</taxon>
        <taxon>Streptosporangiales</taxon>
        <taxon>Streptosporangiaceae</taxon>
        <taxon>Thermocatellispora</taxon>
    </lineage>
</organism>
<reference evidence="3 4" key="1">
    <citation type="submission" date="2020-08" db="EMBL/GenBank/DDBJ databases">
        <title>Genomic Encyclopedia of Type Strains, Phase IV (KMG-IV): sequencing the most valuable type-strain genomes for metagenomic binning, comparative biology and taxonomic classification.</title>
        <authorList>
            <person name="Goeker M."/>
        </authorList>
    </citation>
    <scope>NUCLEOTIDE SEQUENCE [LARGE SCALE GENOMIC DNA]</scope>
    <source>
        <strain evidence="3 4">DSM 45615</strain>
    </source>
</reference>
<gene>
    <name evidence="3" type="ORF">HNP84_003606</name>
</gene>
<keyword evidence="1" id="KW-0418">Kinase</keyword>
<dbReference type="InterPro" id="IPR050267">
    <property type="entry name" value="Anti-sigma-factor_SerPK"/>
</dbReference>
<accession>A0A840P8W5</accession>
<feature type="domain" description="Histidine kinase/HSP90-like ATPase" evidence="2">
    <location>
        <begin position="11"/>
        <end position="104"/>
    </location>
</feature>
<dbReference type="GO" id="GO:0004674">
    <property type="term" value="F:protein serine/threonine kinase activity"/>
    <property type="evidence" value="ECO:0007669"/>
    <property type="project" value="UniProtKB-KW"/>
</dbReference>
<keyword evidence="4" id="KW-1185">Reference proteome</keyword>
<sequence length="112" mass="12248">MAGVVGARHPRLDDAILLTSELVTNSVEHSRSRRMGVAITVIVTLSGQALRVCVIDAGSATWGNHEESDTLMEAGRGLRLVARLARNWGRYPLQSAPEGRVVWFELAQPESR</sequence>
<evidence type="ECO:0000313" key="4">
    <source>
        <dbReference type="Proteomes" id="UP000578449"/>
    </source>
</evidence>
<dbReference type="PANTHER" id="PTHR35526:SF3">
    <property type="entry name" value="ANTI-SIGMA-F FACTOR RSBW"/>
    <property type="match status" value="1"/>
</dbReference>
<comment type="caution">
    <text evidence="3">The sequence shown here is derived from an EMBL/GenBank/DDBJ whole genome shotgun (WGS) entry which is preliminary data.</text>
</comment>
<evidence type="ECO:0000256" key="1">
    <source>
        <dbReference type="ARBA" id="ARBA00022527"/>
    </source>
</evidence>
<proteinExistence type="predicted"/>
<evidence type="ECO:0000259" key="2">
    <source>
        <dbReference type="Pfam" id="PF13581"/>
    </source>
</evidence>
<dbReference type="InterPro" id="IPR036890">
    <property type="entry name" value="HATPase_C_sf"/>
</dbReference>
<evidence type="ECO:0000313" key="3">
    <source>
        <dbReference type="EMBL" id="MBB5133880.1"/>
    </source>
</evidence>
<dbReference type="InterPro" id="IPR003594">
    <property type="entry name" value="HATPase_dom"/>
</dbReference>
<name>A0A840P8W5_9ACTN</name>
<dbReference type="Proteomes" id="UP000578449">
    <property type="component" value="Unassembled WGS sequence"/>
</dbReference>
<dbReference type="PANTHER" id="PTHR35526">
    <property type="entry name" value="ANTI-SIGMA-F FACTOR RSBW-RELATED"/>
    <property type="match status" value="1"/>
</dbReference>